<keyword evidence="4" id="KW-1185">Reference proteome</keyword>
<evidence type="ECO:0000313" key="3">
    <source>
        <dbReference type="EMBL" id="CAK0810051.1"/>
    </source>
</evidence>
<evidence type="ECO:0000313" key="4">
    <source>
        <dbReference type="Proteomes" id="UP001189429"/>
    </source>
</evidence>
<accession>A0ABN9QUS8</accession>
<protein>
    <recommendedName>
        <fullName evidence="2">C2 domain-containing protein</fullName>
    </recommendedName>
</protein>
<gene>
    <name evidence="3" type="ORF">PCOR1329_LOCUS15131</name>
</gene>
<dbReference type="Proteomes" id="UP001189429">
    <property type="component" value="Unassembled WGS sequence"/>
</dbReference>
<feature type="domain" description="C2" evidence="2">
    <location>
        <begin position="374"/>
        <end position="513"/>
    </location>
</feature>
<dbReference type="InterPro" id="IPR000008">
    <property type="entry name" value="C2_dom"/>
</dbReference>
<comment type="caution">
    <text evidence="3">The sequence shown here is derived from an EMBL/GenBank/DDBJ whole genome shotgun (WGS) entry which is preliminary data.</text>
</comment>
<dbReference type="CDD" id="cd00030">
    <property type="entry name" value="C2"/>
    <property type="match status" value="1"/>
</dbReference>
<dbReference type="InterPro" id="IPR035892">
    <property type="entry name" value="C2_domain_sf"/>
</dbReference>
<dbReference type="PROSITE" id="PS50004">
    <property type="entry name" value="C2"/>
    <property type="match status" value="1"/>
</dbReference>
<feature type="region of interest" description="Disordered" evidence="1">
    <location>
        <begin position="502"/>
        <end position="545"/>
    </location>
</feature>
<proteinExistence type="predicted"/>
<feature type="region of interest" description="Disordered" evidence="1">
    <location>
        <begin position="1"/>
        <end position="23"/>
    </location>
</feature>
<dbReference type="Gene3D" id="2.60.40.150">
    <property type="entry name" value="C2 domain"/>
    <property type="match status" value="1"/>
</dbReference>
<sequence length="609" mass="67468">MAEDKKKAEKEKAKKKKKRQQEIERIAYPWDDHGFPSLEQRISAPNIAEAQMDPKQLASMRAAQQKKVKAAMGTDPAELKRRWTIQVSIAGIENNTNDDWEAFCAFSQADGREDRSKKNRLHNRFKFTKSYAVPAGSTRRFKKLEQVENKKWDGSYIGLKRQEIIIDLWLSSATNFNQLLGTARKTLYDIANDEVVQNFFVKPTDSAAAYNIGRIQVDAVVSEVFQFTIMASNWQFLPRPEFARLAMNTTAEKKIRIAMPTGPDEPSDTFETSTIKGPVYCWQKAGQFVYEGTKVGLGMEAMTISLYSGGSLQGKAVVSLGVVGVYPIAIGVVKAVSPNAENFVQGKVGGSLSMMTKSLLLDDNVHDEDPSIPRPHQPDTSLVVYHLSPKMQYLIVDVFACDGLPVADPDYGSSNAFVRVKFDNMVQQSAVVYASLSPTWNHRFYMPVRVTDEHAQDKSSVLPAAAPSRDGVQGLPGDPDMALRRRAHGVLGRVQARPEQDPLRQVGQESGVRDGDQADCSGRAGRAPGRRHRGWSGPWAQQETQYPRVRGQAREADRVATAVAAASLREFRHLLHPRFPTGFQVPGAASSARRGSLPGVLRQVGQRLG</sequence>
<feature type="compositionally biased region" description="Basic and acidic residues" evidence="1">
    <location>
        <begin position="1"/>
        <end position="12"/>
    </location>
</feature>
<dbReference type="EMBL" id="CAUYUJ010004558">
    <property type="protein sequence ID" value="CAK0810051.1"/>
    <property type="molecule type" value="Genomic_DNA"/>
</dbReference>
<name>A0ABN9QUS8_9DINO</name>
<dbReference type="Pfam" id="PF00168">
    <property type="entry name" value="C2"/>
    <property type="match status" value="1"/>
</dbReference>
<evidence type="ECO:0000256" key="1">
    <source>
        <dbReference type="SAM" id="MobiDB-lite"/>
    </source>
</evidence>
<organism evidence="3 4">
    <name type="scientific">Prorocentrum cordatum</name>
    <dbReference type="NCBI Taxonomy" id="2364126"/>
    <lineage>
        <taxon>Eukaryota</taxon>
        <taxon>Sar</taxon>
        <taxon>Alveolata</taxon>
        <taxon>Dinophyceae</taxon>
        <taxon>Prorocentrales</taxon>
        <taxon>Prorocentraceae</taxon>
        <taxon>Prorocentrum</taxon>
    </lineage>
</organism>
<evidence type="ECO:0000259" key="2">
    <source>
        <dbReference type="PROSITE" id="PS50004"/>
    </source>
</evidence>
<dbReference type="SUPFAM" id="SSF49562">
    <property type="entry name" value="C2 domain (Calcium/lipid-binding domain, CaLB)"/>
    <property type="match status" value="1"/>
</dbReference>
<reference evidence="3" key="1">
    <citation type="submission" date="2023-10" db="EMBL/GenBank/DDBJ databases">
        <authorList>
            <person name="Chen Y."/>
            <person name="Shah S."/>
            <person name="Dougan E. K."/>
            <person name="Thang M."/>
            <person name="Chan C."/>
        </authorList>
    </citation>
    <scope>NUCLEOTIDE SEQUENCE [LARGE SCALE GENOMIC DNA]</scope>
</reference>